<organism evidence="1 3">
    <name type="scientific">Megasphaera hutchinsoni</name>
    <dbReference type="NCBI Taxonomy" id="1588748"/>
    <lineage>
        <taxon>Bacteria</taxon>
        <taxon>Bacillati</taxon>
        <taxon>Bacillota</taxon>
        <taxon>Negativicutes</taxon>
        <taxon>Veillonellales</taxon>
        <taxon>Veillonellaceae</taxon>
        <taxon>Megasphaera</taxon>
    </lineage>
</organism>
<dbReference type="AlphaFoldDB" id="A0A134CLK5"/>
<sequence>MVLKKDKIPKNRDIEEMFLGSDEEAVETRMSKNTRMQRKSNLRQQFFDDALQEKVGAFILDIKMAYYKEGVGDISLEVVKQGRDIIIKTHPKISGKNR</sequence>
<dbReference type="Proteomes" id="UP000070160">
    <property type="component" value="Unassembled WGS sequence"/>
</dbReference>
<accession>A0A2J8B9V6</accession>
<gene>
    <name evidence="2" type="ORF">CAL30_05840</name>
    <name evidence="1" type="ORF">HMPREF3182_00146</name>
</gene>
<protein>
    <submittedName>
        <fullName evidence="1">Uncharacterized protein</fullName>
    </submittedName>
</protein>
<dbReference type="Proteomes" id="UP000242958">
    <property type="component" value="Unassembled WGS sequence"/>
</dbReference>
<name>A0A134CLK5_9FIRM</name>
<evidence type="ECO:0000313" key="2">
    <source>
        <dbReference type="EMBL" id="PNH21559.1"/>
    </source>
</evidence>
<accession>A0A134CLK5</accession>
<evidence type="ECO:0000313" key="3">
    <source>
        <dbReference type="Proteomes" id="UP000070160"/>
    </source>
</evidence>
<dbReference type="EMBL" id="NFMF01000008">
    <property type="protein sequence ID" value="PNH21559.1"/>
    <property type="molecule type" value="Genomic_DNA"/>
</dbReference>
<keyword evidence="3" id="KW-1185">Reference proteome</keyword>
<reference evidence="2 4" key="3">
    <citation type="submission" date="2017-05" db="EMBL/GenBank/DDBJ databases">
        <authorList>
            <person name="Song R."/>
            <person name="Chenine A.L."/>
            <person name="Ruprecht R.M."/>
        </authorList>
    </citation>
    <scope>NUCLEOTIDE SEQUENCE [LARGE SCALE GENOMIC DNA]</scope>
    <source>
        <strain evidence="2 4">KA00229</strain>
    </source>
</reference>
<comment type="caution">
    <text evidence="1">The sequence shown here is derived from an EMBL/GenBank/DDBJ whole genome shotgun (WGS) entry which is preliminary data.</text>
</comment>
<reference evidence="3" key="2">
    <citation type="submission" date="2016-01" db="EMBL/GenBank/DDBJ databases">
        <authorList>
            <person name="Mitreva M."/>
            <person name="Pepin K.H."/>
            <person name="Mihindukulasuriya K.A."/>
            <person name="Fulton R."/>
            <person name="Fronick C."/>
            <person name="O'Laughlin M."/>
            <person name="Miner T."/>
            <person name="Herter B."/>
            <person name="Rosa B.A."/>
            <person name="Cordes M."/>
            <person name="Tomlinson C."/>
            <person name="Wollam A."/>
            <person name="Palsikar V.B."/>
            <person name="Mardis E.R."/>
            <person name="Wilson R.K."/>
        </authorList>
    </citation>
    <scope>NUCLEOTIDE SEQUENCE [LARGE SCALE GENOMIC DNA]</scope>
    <source>
        <strain evidence="3">KA00182</strain>
    </source>
</reference>
<dbReference type="STRING" id="1588748.HMPREF3182_00146"/>
<evidence type="ECO:0000313" key="1">
    <source>
        <dbReference type="EMBL" id="KXB93009.1"/>
    </source>
</evidence>
<proteinExistence type="predicted"/>
<dbReference type="EMBL" id="LSDT01000003">
    <property type="protein sequence ID" value="KXB93009.1"/>
    <property type="molecule type" value="Genomic_DNA"/>
</dbReference>
<evidence type="ECO:0000313" key="4">
    <source>
        <dbReference type="Proteomes" id="UP000242958"/>
    </source>
</evidence>
<reference evidence="1" key="1">
    <citation type="submission" date="2016-01" db="EMBL/GenBank/DDBJ databases">
        <authorList>
            <person name="Oliw E.H."/>
        </authorList>
    </citation>
    <scope>NUCLEOTIDE SEQUENCE [LARGE SCALE GENOMIC DNA]</scope>
    <source>
        <strain evidence="1">KA00182</strain>
    </source>
</reference>
<dbReference type="PATRIC" id="fig|1588748.3.peg.140"/>